<accession>A0A8R1YSM8</accession>
<reference evidence="2" key="1">
    <citation type="journal article" date="2008" name="Nat. Genet.">
        <title>The Pristionchus pacificus genome provides a unique perspective on nematode lifestyle and parasitism.</title>
        <authorList>
            <person name="Dieterich C."/>
            <person name="Clifton S.W."/>
            <person name="Schuster L.N."/>
            <person name="Chinwalla A."/>
            <person name="Delehaunty K."/>
            <person name="Dinkelacker I."/>
            <person name="Fulton L."/>
            <person name="Fulton R."/>
            <person name="Godfrey J."/>
            <person name="Minx P."/>
            <person name="Mitreva M."/>
            <person name="Roeseler W."/>
            <person name="Tian H."/>
            <person name="Witte H."/>
            <person name="Yang S.P."/>
            <person name="Wilson R.K."/>
            <person name="Sommer R.J."/>
        </authorList>
    </citation>
    <scope>NUCLEOTIDE SEQUENCE [LARGE SCALE GENOMIC DNA]</scope>
    <source>
        <strain evidence="2">PS312</strain>
    </source>
</reference>
<proteinExistence type="predicted"/>
<evidence type="ECO:0000313" key="2">
    <source>
        <dbReference type="Proteomes" id="UP000005239"/>
    </source>
</evidence>
<protein>
    <submittedName>
        <fullName evidence="1">Uncharacterized protein</fullName>
    </submittedName>
</protein>
<dbReference type="AlphaFoldDB" id="A0A2A6CF59"/>
<accession>A0A2A6CF59</accession>
<reference evidence="1" key="2">
    <citation type="submission" date="2022-06" db="UniProtKB">
        <authorList>
            <consortium name="EnsemblMetazoa"/>
        </authorList>
    </citation>
    <scope>IDENTIFICATION</scope>
    <source>
        <strain evidence="1">PS312</strain>
    </source>
</reference>
<name>A0A2A6CF59_PRIPA</name>
<evidence type="ECO:0000313" key="1">
    <source>
        <dbReference type="EnsemblMetazoa" id="PPA38293.1"/>
    </source>
</evidence>
<organism evidence="1 2">
    <name type="scientific">Pristionchus pacificus</name>
    <name type="common">Parasitic nematode worm</name>
    <dbReference type="NCBI Taxonomy" id="54126"/>
    <lineage>
        <taxon>Eukaryota</taxon>
        <taxon>Metazoa</taxon>
        <taxon>Ecdysozoa</taxon>
        <taxon>Nematoda</taxon>
        <taxon>Chromadorea</taxon>
        <taxon>Rhabditida</taxon>
        <taxon>Rhabditina</taxon>
        <taxon>Diplogasteromorpha</taxon>
        <taxon>Diplogasteroidea</taxon>
        <taxon>Neodiplogasteridae</taxon>
        <taxon>Pristionchus</taxon>
    </lineage>
</organism>
<keyword evidence="2" id="KW-1185">Reference proteome</keyword>
<dbReference type="Proteomes" id="UP000005239">
    <property type="component" value="Unassembled WGS sequence"/>
</dbReference>
<sequence length="84" mass="9290">MTLLLFRLSFIWGLAVIASALMTPVTIHKQINTMGEKCEWIVSSSHHGESTTRWDAYCTDRGVIGAAESLYNDFCAPSAKLKPT</sequence>
<dbReference type="EnsemblMetazoa" id="PPA38293.1">
    <property type="protein sequence ID" value="PPA38293.1"/>
    <property type="gene ID" value="WBGene00276662"/>
</dbReference>
<gene>
    <name evidence="1" type="primary">WBGene00276662</name>
</gene>